<comment type="function">
    <text evidence="6">Binds directly to 16S ribosomal RNA.</text>
</comment>
<gene>
    <name evidence="6 7" type="primary">rps20</name>
    <name evidence="7" type="ORF">J0081_124</name>
</gene>
<keyword evidence="7" id="KW-0150">Chloroplast</keyword>
<dbReference type="SUPFAM" id="SSF46992">
    <property type="entry name" value="Ribosomal protein S20"/>
    <property type="match status" value="1"/>
</dbReference>
<geneLocation type="chloroplast" evidence="7"/>
<dbReference type="NCBIfam" id="TIGR00029">
    <property type="entry name" value="S20"/>
    <property type="match status" value="1"/>
</dbReference>
<dbReference type="GO" id="GO:0006412">
    <property type="term" value="P:translation"/>
    <property type="evidence" value="ECO:0007669"/>
    <property type="project" value="UniProtKB-UniRule"/>
</dbReference>
<dbReference type="GeneID" id="30001083"/>
<accession>A0A1G4NXG6</accession>
<comment type="similarity">
    <text evidence="1 6">Belongs to the bacterial ribosomal protein bS20 family.</text>
</comment>
<evidence type="ECO:0000256" key="6">
    <source>
        <dbReference type="HAMAP-Rule" id="MF_00500"/>
    </source>
</evidence>
<keyword evidence="2 6" id="KW-0699">rRNA-binding</keyword>
<dbReference type="RefSeq" id="YP_009314938.1">
    <property type="nucleotide sequence ID" value="NC_031664.1"/>
</dbReference>
<evidence type="ECO:0000256" key="3">
    <source>
        <dbReference type="ARBA" id="ARBA00022884"/>
    </source>
</evidence>
<evidence type="ECO:0000313" key="7">
    <source>
        <dbReference type="EMBL" id="SCW23393.1"/>
    </source>
</evidence>
<keyword evidence="5 6" id="KW-0687">Ribonucleoprotein</keyword>
<dbReference type="PANTHER" id="PTHR33398">
    <property type="entry name" value="30S RIBOSOMAL PROTEIN S20"/>
    <property type="match status" value="1"/>
</dbReference>
<name>A0A1G4NXG6_9FLOR</name>
<organism evidence="7">
    <name type="scientific">Scinaia undulata</name>
    <dbReference type="NCBI Taxonomy" id="1884664"/>
    <lineage>
        <taxon>Eukaryota</taxon>
        <taxon>Rhodophyta</taxon>
        <taxon>Florideophyceae</taxon>
        <taxon>Nemaliophycidae</taxon>
        <taxon>Nemaliales</taxon>
        <taxon>Scinaiaceae</taxon>
        <taxon>Scinaia</taxon>
    </lineage>
</organism>
<sequence>MAKKLSVIKSIAVAERNRYFNKVYKSNIRTLTKKFLYLAGTKRSEINTSKEELQILLAAIYSRIDKAVKKGVLHRNSASRKKSVLAKALNS</sequence>
<dbReference type="HAMAP" id="MF_00500">
    <property type="entry name" value="Ribosomal_bS20"/>
    <property type="match status" value="1"/>
</dbReference>
<reference evidence="7" key="2">
    <citation type="submission" date="2016-10" db="EMBL/GenBank/DDBJ databases">
        <authorList>
            <person name="de Groot N.N."/>
        </authorList>
    </citation>
    <scope>NUCLEOTIDE SEQUENCE</scope>
    <source>
        <strain evidence="7">J.0081</strain>
    </source>
</reference>
<dbReference type="AlphaFoldDB" id="A0A1G4NXG6"/>
<keyword evidence="4 6" id="KW-0689">Ribosomal protein</keyword>
<keyword evidence="7" id="KW-0934">Plastid</keyword>
<dbReference type="InterPro" id="IPR036510">
    <property type="entry name" value="Ribosomal_bS20_sf"/>
</dbReference>
<dbReference type="GO" id="GO:0070181">
    <property type="term" value="F:small ribosomal subunit rRNA binding"/>
    <property type="evidence" value="ECO:0007669"/>
    <property type="project" value="TreeGrafter"/>
</dbReference>
<dbReference type="GO" id="GO:0003735">
    <property type="term" value="F:structural constituent of ribosome"/>
    <property type="evidence" value="ECO:0007669"/>
    <property type="project" value="InterPro"/>
</dbReference>
<dbReference type="PANTHER" id="PTHR33398:SF1">
    <property type="entry name" value="SMALL RIBOSOMAL SUBUNIT PROTEIN BS20C"/>
    <property type="match status" value="1"/>
</dbReference>
<evidence type="ECO:0000256" key="4">
    <source>
        <dbReference type="ARBA" id="ARBA00022980"/>
    </source>
</evidence>
<proteinExistence type="inferred from homology"/>
<evidence type="ECO:0000256" key="1">
    <source>
        <dbReference type="ARBA" id="ARBA00007634"/>
    </source>
</evidence>
<dbReference type="Pfam" id="PF01649">
    <property type="entry name" value="Ribosomal_S20p"/>
    <property type="match status" value="1"/>
</dbReference>
<evidence type="ECO:0000256" key="5">
    <source>
        <dbReference type="ARBA" id="ARBA00023274"/>
    </source>
</evidence>
<protein>
    <recommendedName>
        <fullName evidence="6">Small ribosomal subunit protein bS20c</fullName>
    </recommendedName>
</protein>
<dbReference type="Gene3D" id="1.20.58.110">
    <property type="entry name" value="Ribosomal protein S20"/>
    <property type="match status" value="1"/>
</dbReference>
<dbReference type="GO" id="GO:0009507">
    <property type="term" value="C:chloroplast"/>
    <property type="evidence" value="ECO:0007669"/>
    <property type="project" value="UniProtKB-SubCell"/>
</dbReference>
<reference evidence="7" key="1">
    <citation type="submission" date="2016-10" db="EMBL/GenBank/DDBJ databases">
        <title>Chloroplast genomes as a tool to resolve red algal phylogenies: a case study in the Nemaliales.</title>
        <authorList>
            <person name="Costa J.F."/>
            <person name="Lin S.M."/>
            <person name="Macaya E.C."/>
            <person name="Fernandez-Garcia C."/>
            <person name="Verbruggen H."/>
        </authorList>
    </citation>
    <scope>NUCLEOTIDE SEQUENCE</scope>
    <source>
        <strain evidence="7">J.0081</strain>
    </source>
</reference>
<comment type="subcellular location">
    <subcellularLocation>
        <location evidence="6">Plastid</location>
        <location evidence="6">Chloroplast</location>
    </subcellularLocation>
</comment>
<dbReference type="InterPro" id="IPR002583">
    <property type="entry name" value="Ribosomal_bS20"/>
</dbReference>
<dbReference type="EMBL" id="LT622873">
    <property type="protein sequence ID" value="SCW23393.1"/>
    <property type="molecule type" value="Genomic_DNA"/>
</dbReference>
<keyword evidence="3 6" id="KW-0694">RNA-binding</keyword>
<evidence type="ECO:0000256" key="2">
    <source>
        <dbReference type="ARBA" id="ARBA00022730"/>
    </source>
</evidence>
<dbReference type="GO" id="GO:0015935">
    <property type="term" value="C:small ribosomal subunit"/>
    <property type="evidence" value="ECO:0007669"/>
    <property type="project" value="TreeGrafter"/>
</dbReference>